<feature type="domain" description="SLC12A transporter C-terminal" evidence="27">
    <location>
        <begin position="744"/>
        <end position="948"/>
    </location>
</feature>
<feature type="transmembrane region" description="Helical" evidence="25">
    <location>
        <begin position="425"/>
        <end position="444"/>
    </location>
</feature>
<dbReference type="Gene3D" id="1.20.1740.10">
    <property type="entry name" value="Amino acid/polyamine transporter I"/>
    <property type="match status" value="2"/>
</dbReference>
<evidence type="ECO:0000259" key="28">
    <source>
        <dbReference type="Pfam" id="PF08403"/>
    </source>
</evidence>
<accession>A0A2K6JQL7</accession>
<comment type="subunit">
    <text evidence="21">Homodimer; adopts a domain-swap conformation at the scissor helices connecting the transmembrane domain and C-terminal domain. Interacts with KLHL3. Interacts with IL18R1; this interaction is increased by IL18 treatment.</text>
</comment>
<dbReference type="InterPro" id="IPR013612">
    <property type="entry name" value="AA_permease_N"/>
</dbReference>
<evidence type="ECO:0000256" key="5">
    <source>
        <dbReference type="ARBA" id="ARBA00022553"/>
    </source>
</evidence>
<keyword evidence="6 25" id="KW-0812">Transmembrane</keyword>
<dbReference type="GO" id="GO:0055075">
    <property type="term" value="P:potassium ion homeostasis"/>
    <property type="evidence" value="ECO:0007669"/>
    <property type="project" value="TreeGrafter"/>
</dbReference>
<keyword evidence="10" id="KW-0769">Symport</keyword>
<evidence type="ECO:0000313" key="30">
    <source>
        <dbReference type="Proteomes" id="UP000233180"/>
    </source>
</evidence>
<dbReference type="Pfam" id="PF03522">
    <property type="entry name" value="SLC12"/>
    <property type="match status" value="2"/>
</dbReference>
<dbReference type="GO" id="GO:0005524">
    <property type="term" value="F:ATP binding"/>
    <property type="evidence" value="ECO:0007669"/>
    <property type="project" value="UniProtKB-KW"/>
</dbReference>
<dbReference type="GO" id="GO:0070062">
    <property type="term" value="C:extracellular exosome"/>
    <property type="evidence" value="ECO:0007669"/>
    <property type="project" value="Ensembl"/>
</dbReference>
<evidence type="ECO:0000256" key="14">
    <source>
        <dbReference type="ARBA" id="ARBA00023136"/>
    </source>
</evidence>
<dbReference type="GO" id="GO:0070294">
    <property type="term" value="P:renal sodium ion absorption"/>
    <property type="evidence" value="ECO:0007669"/>
    <property type="project" value="Ensembl"/>
</dbReference>
<evidence type="ECO:0000256" key="13">
    <source>
        <dbReference type="ARBA" id="ARBA00023065"/>
    </source>
</evidence>
<dbReference type="Pfam" id="PF00324">
    <property type="entry name" value="AA_permease"/>
    <property type="match status" value="1"/>
</dbReference>
<feature type="transmembrane region" description="Helical" evidence="25">
    <location>
        <begin position="136"/>
        <end position="157"/>
    </location>
</feature>
<feature type="domain" description="SLC12A transporter C-terminal" evidence="27">
    <location>
        <begin position="574"/>
        <end position="708"/>
    </location>
</feature>
<reference evidence="29" key="3">
    <citation type="submission" date="2025-09" db="UniProtKB">
        <authorList>
            <consortium name="Ensembl"/>
        </authorList>
    </citation>
    <scope>IDENTIFICATION</scope>
</reference>
<protein>
    <recommendedName>
        <fullName evidence="22">Solute carrier family 12 member 3</fullName>
    </recommendedName>
    <alternativeName>
        <fullName evidence="23">Na-Cl symporter</fullName>
    </alternativeName>
    <alternativeName>
        <fullName evidence="24">Thiazide-sensitive sodium-chloride cotransporter</fullName>
    </alternativeName>
</protein>
<dbReference type="OMA" id="PWMITEQ"/>
<evidence type="ECO:0000256" key="9">
    <source>
        <dbReference type="ARBA" id="ARBA00022843"/>
    </source>
</evidence>
<dbReference type="STRING" id="61621.ENSRBIP00000001316"/>
<keyword evidence="18" id="KW-0868">Chloride</keyword>
<evidence type="ECO:0000313" key="29">
    <source>
        <dbReference type="Ensembl" id="ENSRBIP00000001316.1"/>
    </source>
</evidence>
<dbReference type="CTD" id="6559"/>
<dbReference type="GO" id="GO:1990573">
    <property type="term" value="P:potassium ion import across plasma membrane"/>
    <property type="evidence" value="ECO:0007669"/>
    <property type="project" value="TreeGrafter"/>
</dbReference>
<reference evidence="29 30" key="1">
    <citation type="submission" date="2016-06" db="EMBL/GenBank/DDBJ databases">
        <title>Genome of Rhinopithecus bieti.</title>
        <authorList>
            <person name="Wu"/>
            <person name="C.-I. and Zhang"/>
            <person name="Y."/>
        </authorList>
    </citation>
    <scope>NUCLEOTIDE SEQUENCE</scope>
</reference>
<evidence type="ECO:0000256" key="23">
    <source>
        <dbReference type="ARBA" id="ARBA00076232"/>
    </source>
</evidence>
<evidence type="ECO:0000256" key="15">
    <source>
        <dbReference type="ARBA" id="ARBA00023157"/>
    </source>
</evidence>
<comment type="catalytic activity">
    <reaction evidence="19">
        <text>chloride(out) + Na(+)(out) = chloride(in) + Na(+)(in)</text>
        <dbReference type="Rhea" id="RHEA:73887"/>
        <dbReference type="ChEBI" id="CHEBI:17996"/>
        <dbReference type="ChEBI" id="CHEBI:29101"/>
    </reaction>
</comment>
<dbReference type="GO" id="GO:0008511">
    <property type="term" value="F:sodium:potassium:chloride symporter activity"/>
    <property type="evidence" value="ECO:0007669"/>
    <property type="project" value="TreeGrafter"/>
</dbReference>
<dbReference type="GO" id="GO:0016324">
    <property type="term" value="C:apical plasma membrane"/>
    <property type="evidence" value="ECO:0007669"/>
    <property type="project" value="UniProtKB-SubCell"/>
</dbReference>
<feature type="transmembrane region" description="Helical" evidence="25">
    <location>
        <begin position="169"/>
        <end position="195"/>
    </location>
</feature>
<evidence type="ECO:0000256" key="7">
    <source>
        <dbReference type="ARBA" id="ARBA00022741"/>
    </source>
</evidence>
<feature type="transmembrane region" description="Helical" evidence="25">
    <location>
        <begin position="297"/>
        <end position="317"/>
    </location>
</feature>
<dbReference type="OrthoDB" id="2020542at2759"/>
<reference evidence="29" key="2">
    <citation type="submission" date="2025-08" db="UniProtKB">
        <authorList>
            <consortium name="Ensembl"/>
        </authorList>
    </citation>
    <scope>IDENTIFICATION</scope>
</reference>
<dbReference type="GeneTree" id="ENSGT00940000155044"/>
<evidence type="ECO:0000259" key="27">
    <source>
        <dbReference type="Pfam" id="PF03522"/>
    </source>
</evidence>
<evidence type="ECO:0000256" key="4">
    <source>
        <dbReference type="ARBA" id="ARBA00022475"/>
    </source>
</evidence>
<dbReference type="GO" id="GO:0006884">
    <property type="term" value="P:cell volume homeostasis"/>
    <property type="evidence" value="ECO:0007669"/>
    <property type="project" value="TreeGrafter"/>
</dbReference>
<keyword evidence="8" id="KW-0067">ATP-binding</keyword>
<dbReference type="FunFam" id="1.20.1740.10:FF:000018">
    <property type="entry name" value="solute carrier family 12 member 3 isoform X2"/>
    <property type="match status" value="1"/>
</dbReference>
<evidence type="ECO:0000256" key="3">
    <source>
        <dbReference type="ARBA" id="ARBA00022448"/>
    </source>
</evidence>
<feature type="domain" description="Amino acid permease/ SLC12A" evidence="26">
    <location>
        <begin position="282"/>
        <end position="565"/>
    </location>
</feature>
<evidence type="ECO:0000256" key="21">
    <source>
        <dbReference type="ARBA" id="ARBA00063035"/>
    </source>
</evidence>
<feature type="transmembrane region" description="Helical" evidence="25">
    <location>
        <begin position="450"/>
        <end position="471"/>
    </location>
</feature>
<dbReference type="PANTHER" id="PTHR11827:SF9">
    <property type="entry name" value="SOLUTE CARRIER FAMILY 12 MEMBER 3"/>
    <property type="match status" value="1"/>
</dbReference>
<feature type="domain" description="Amino acid permease N-terminal" evidence="28">
    <location>
        <begin position="46"/>
        <end position="116"/>
    </location>
</feature>
<name>A0A2K6JQL7_RHIBE</name>
<feature type="transmembrane region" description="Helical" evidence="25">
    <location>
        <begin position="505"/>
        <end position="524"/>
    </location>
</feature>
<dbReference type="RefSeq" id="XP_017734291.1">
    <property type="nucleotide sequence ID" value="XM_017878802.1"/>
</dbReference>
<keyword evidence="17" id="KW-0739">Sodium transport</keyword>
<keyword evidence="9" id="KW-0832">Ubl conjugation</keyword>
<evidence type="ECO:0000256" key="16">
    <source>
        <dbReference type="ARBA" id="ARBA00023180"/>
    </source>
</evidence>
<dbReference type="KEGG" id="rbb:108533863"/>
<evidence type="ECO:0000256" key="24">
    <source>
        <dbReference type="ARBA" id="ARBA00077939"/>
    </source>
</evidence>
<dbReference type="InterPro" id="IPR018491">
    <property type="entry name" value="SLC12_C"/>
</dbReference>
<evidence type="ECO:0000256" key="8">
    <source>
        <dbReference type="ARBA" id="ARBA00022840"/>
    </source>
</evidence>
<dbReference type="Proteomes" id="UP000233180">
    <property type="component" value="Unassembled WGS sequence"/>
</dbReference>
<keyword evidence="14 25" id="KW-0472">Membrane</keyword>
<keyword evidence="13" id="KW-0406">Ion transport</keyword>
<keyword evidence="5" id="KW-0597">Phosphoprotein</keyword>
<dbReference type="InterPro" id="IPR004841">
    <property type="entry name" value="AA-permease/SLC12A_dom"/>
</dbReference>
<evidence type="ECO:0000256" key="17">
    <source>
        <dbReference type="ARBA" id="ARBA00023201"/>
    </source>
</evidence>
<evidence type="ECO:0000256" key="11">
    <source>
        <dbReference type="ARBA" id="ARBA00022989"/>
    </source>
</evidence>
<dbReference type="PRINTS" id="PR01230">
    <property type="entry name" value="NACLTRNSPORT"/>
</dbReference>
<evidence type="ECO:0000256" key="1">
    <source>
        <dbReference type="ARBA" id="ARBA00004424"/>
    </source>
</evidence>
<evidence type="ECO:0000259" key="26">
    <source>
        <dbReference type="Pfam" id="PF00324"/>
    </source>
</evidence>
<dbReference type="GO" id="GO:0055078">
    <property type="term" value="P:sodium ion homeostasis"/>
    <property type="evidence" value="ECO:0007669"/>
    <property type="project" value="TreeGrafter"/>
</dbReference>
<comment type="similarity">
    <text evidence="2">Belongs to the SLC12A transporter family.</text>
</comment>
<dbReference type="FunFam" id="1.20.1740.10:FF:000114">
    <property type="entry name" value="Solute carrier family 12 member 1"/>
    <property type="match status" value="1"/>
</dbReference>
<dbReference type="InterPro" id="IPR004842">
    <property type="entry name" value="SLC12A_fam"/>
</dbReference>
<evidence type="ECO:0000256" key="6">
    <source>
        <dbReference type="ARBA" id="ARBA00022692"/>
    </source>
</evidence>
<dbReference type="GeneID" id="108533863"/>
<dbReference type="GO" id="GO:0005829">
    <property type="term" value="C:cytosol"/>
    <property type="evidence" value="ECO:0007669"/>
    <property type="project" value="Ensembl"/>
</dbReference>
<dbReference type="PANTHER" id="PTHR11827">
    <property type="entry name" value="SOLUTE CARRIER FAMILY 12, CATION COTRANSPORTERS"/>
    <property type="match status" value="1"/>
</dbReference>
<evidence type="ECO:0000256" key="25">
    <source>
        <dbReference type="SAM" id="Phobius"/>
    </source>
</evidence>
<comment type="function">
    <text evidence="20">Electroneutral sodium and chloride ion cotransporter, which acts as a key mediator of sodium and chloride reabsorption in kidney distal convoluted tubules. Also acts as a receptor for the pro-inflammatory cytokine IL18, thereby contributing to IL18-induced cytokine production, including IFNG, IL6, IL18 and CCL2. May act either independently of IL18R1, or in a complex with IL18R1.</text>
</comment>
<evidence type="ECO:0000256" key="18">
    <source>
        <dbReference type="ARBA" id="ARBA00023214"/>
    </source>
</evidence>
<gene>
    <name evidence="29" type="primary">SLC12A3</name>
</gene>
<evidence type="ECO:0000256" key="2">
    <source>
        <dbReference type="ARBA" id="ARBA00010593"/>
    </source>
</evidence>
<sequence length="949" mass="105087">MAELPATETPGDATLCSGRFTISTLLSSEEPSPPAACDSSHPSHLTHGSTFCMRTFGYNTIDVVPAYEHYANSTQPGEPRKVRPTLADLHSFLKQEGRHLHALAFDSRPSHEMTDGLVEDEAGTSSEKNPEEPVRFGWVKGVMIRCMLNIWGVILYLRLPWITAQAGIVLTWIIILLSVTVTSITGLSISAISTNGKVKSGGTYFLISRSLGPELGGSIGLIFAFANAVGVAMHTVGFAETVRDLLQEYGAPIVDPINDIRIIGVVSVTVLLAISLAGMEWESKDPAVAIPKGTLMAIFWTTISYLAISATIGSCVVRDASGVLNDTMTPGWGACEGLACGYGWNFTECTQQHSCRYGLINYYQTMSMVSGFAPLITAGIFGATLSSALACLVSAAKVFQCLCEDQLYPLIGFFGKGYGKNKEPVRGYLLAYAIAVAFIIIAELNTIAPIISNFFLCSYALINFSCFHASITNSPGWRPSFQYYNKWAALFGAIISVVIMFLLTWWAALIAIGVVLFLLLYVIYKKPEVNWGSSVQAGSYNLALSYSVGLNEVEDHIKNYRPQCLVLTGPPNFRPALVDFVGTFTRNLSLMICGHVLIGPHKQRMPELQLITNGHTKWLNKRKIKAFYSDIIAEDLRKGVQILMQAAGLGRMKPNILVVGFKKNWQSAHPATVEDYIGILHDAFDFNYGVCVMRMREGLNVSKMMQAHINPVFDPAEDGKEASARGARPSVSGALDPEALVQEEQATTVFQSEQGKKTIDIYWLFDDGGLTLLIPYLLGRKKRWSKCKIRVFVGGQINRMDQERKAIISLLSKFRLGFHEVHILPDINQIPRAEHTKRFEDMIAPFRLNDGFKDEATVNEMRRDCPWKISDEEMRKNRVKSLRQVRLNEILLDYSRDAALVVITLPIGRKGECPSSLYMAWLETLSQDLRPPVILIRGNQENVLTFYCQ</sequence>
<evidence type="ECO:0000256" key="12">
    <source>
        <dbReference type="ARBA" id="ARBA00023053"/>
    </source>
</evidence>
<keyword evidence="15" id="KW-1015">Disulfide bond</keyword>
<evidence type="ECO:0000256" key="19">
    <source>
        <dbReference type="ARBA" id="ARBA00050884"/>
    </source>
</evidence>
<dbReference type="GO" id="GO:1902074">
    <property type="term" value="P:response to salt"/>
    <property type="evidence" value="ECO:0007669"/>
    <property type="project" value="Ensembl"/>
</dbReference>
<keyword evidence="12" id="KW-0915">Sodium</keyword>
<evidence type="ECO:0000256" key="22">
    <source>
        <dbReference type="ARBA" id="ARBA00073714"/>
    </source>
</evidence>
<keyword evidence="30" id="KW-1185">Reference proteome</keyword>
<keyword evidence="4" id="KW-1003">Cell membrane</keyword>
<evidence type="ECO:0000256" key="20">
    <source>
        <dbReference type="ARBA" id="ARBA00056815"/>
    </source>
</evidence>
<dbReference type="Pfam" id="PF08403">
    <property type="entry name" value="AA_permease_N"/>
    <property type="match status" value="1"/>
</dbReference>
<dbReference type="Ensembl" id="ENSRBIT00000007371.1">
    <property type="protein sequence ID" value="ENSRBIP00000001316.1"/>
    <property type="gene ID" value="ENSRBIG00000006808.1"/>
</dbReference>
<dbReference type="GO" id="GO:0055064">
    <property type="term" value="P:chloride ion homeostasis"/>
    <property type="evidence" value="ECO:0007669"/>
    <property type="project" value="TreeGrafter"/>
</dbReference>
<keyword evidence="7" id="KW-0547">Nucleotide-binding</keyword>
<dbReference type="InterPro" id="IPR002948">
    <property type="entry name" value="SLC12A3"/>
</dbReference>
<dbReference type="GO" id="GO:1904044">
    <property type="term" value="P:response to aldosterone"/>
    <property type="evidence" value="ECO:0007669"/>
    <property type="project" value="Ensembl"/>
</dbReference>
<keyword evidence="3" id="KW-0813">Transport</keyword>
<keyword evidence="11 25" id="KW-1133">Transmembrane helix</keyword>
<dbReference type="AlphaFoldDB" id="A0A2K6JQL7"/>
<keyword evidence="16" id="KW-0325">Glycoprotein</keyword>
<comment type="subcellular location">
    <subcellularLocation>
        <location evidence="1">Apical cell membrane</location>
        <topology evidence="1">Multi-pass membrane protein</topology>
    </subcellularLocation>
</comment>
<organism evidence="29 30">
    <name type="scientific">Rhinopithecus bieti</name>
    <name type="common">Black snub-nosed monkey</name>
    <name type="synonym">Pygathrix bieti</name>
    <dbReference type="NCBI Taxonomy" id="61621"/>
    <lineage>
        <taxon>Eukaryota</taxon>
        <taxon>Metazoa</taxon>
        <taxon>Chordata</taxon>
        <taxon>Craniata</taxon>
        <taxon>Vertebrata</taxon>
        <taxon>Euteleostomi</taxon>
        <taxon>Mammalia</taxon>
        <taxon>Eutheria</taxon>
        <taxon>Euarchontoglires</taxon>
        <taxon>Primates</taxon>
        <taxon>Haplorrhini</taxon>
        <taxon>Catarrhini</taxon>
        <taxon>Cercopithecidae</taxon>
        <taxon>Colobinae</taxon>
        <taxon>Rhinopithecus</taxon>
    </lineage>
</organism>
<accession>A0AAJ7MKY5</accession>
<evidence type="ECO:0000256" key="10">
    <source>
        <dbReference type="ARBA" id="ARBA00022847"/>
    </source>
</evidence>
<feature type="transmembrane region" description="Helical" evidence="25">
    <location>
        <begin position="215"/>
        <end position="239"/>
    </location>
</feature>
<proteinExistence type="inferred from homology"/>
<feature type="transmembrane region" description="Helical" evidence="25">
    <location>
        <begin position="260"/>
        <end position="277"/>
    </location>
</feature>